<organism evidence="1 2">
    <name type="scientific">Cytospora paraplurivora</name>
    <dbReference type="NCBI Taxonomy" id="2898453"/>
    <lineage>
        <taxon>Eukaryota</taxon>
        <taxon>Fungi</taxon>
        <taxon>Dikarya</taxon>
        <taxon>Ascomycota</taxon>
        <taxon>Pezizomycotina</taxon>
        <taxon>Sordariomycetes</taxon>
        <taxon>Sordariomycetidae</taxon>
        <taxon>Diaporthales</taxon>
        <taxon>Cytosporaceae</taxon>
        <taxon>Cytospora</taxon>
    </lineage>
</organism>
<evidence type="ECO:0000313" key="1">
    <source>
        <dbReference type="EMBL" id="KAK7745525.1"/>
    </source>
</evidence>
<reference evidence="1 2" key="1">
    <citation type="journal article" date="2023" name="PLoS ONE">
        <title>Cytospora paraplurivora sp. nov. isolated from orchards with fruit tree decline syndrome in Ontario, Canada.</title>
        <authorList>
            <person name="Ilyukhin E."/>
            <person name="Nguyen H.D.T."/>
            <person name="Castle A.J."/>
            <person name="Ellouze W."/>
        </authorList>
    </citation>
    <scope>NUCLEOTIDE SEQUENCE [LARGE SCALE GENOMIC DNA]</scope>
    <source>
        <strain evidence="1 2">FDS-564</strain>
    </source>
</reference>
<gene>
    <name evidence="1" type="ORF">SLS53_003025</name>
</gene>
<accession>A0AAN9UFM3</accession>
<dbReference type="Proteomes" id="UP001320245">
    <property type="component" value="Unassembled WGS sequence"/>
</dbReference>
<sequence>MADSPNLVPVAMDAPPKCMLLKVLPRELRDMVYHFTFEGARVVVGPDYRRDPGIIIDWGHEFDAFRTSDQWQLLLTCHQAYEEGRPIFCAEMRLYTGFPYIPVSLTRAPELISDYTKARVRFLDLTGGPYLGDLYWMPENVTFGSYLGQFPSLETCILPSIIIEQAGVIWPLMFIANTARLHLEWEGLKELAKRITLVRKATCLNYYGFINYRTLKYFEIGSMALDDPDDFDDEWGYECVLMDDAHEVTEG</sequence>
<dbReference type="EMBL" id="JAJSPL020000008">
    <property type="protein sequence ID" value="KAK7745525.1"/>
    <property type="molecule type" value="Genomic_DNA"/>
</dbReference>
<comment type="caution">
    <text evidence="1">The sequence shown here is derived from an EMBL/GenBank/DDBJ whole genome shotgun (WGS) entry which is preliminary data.</text>
</comment>
<dbReference type="AlphaFoldDB" id="A0AAN9UFM3"/>
<evidence type="ECO:0000313" key="2">
    <source>
        <dbReference type="Proteomes" id="UP001320245"/>
    </source>
</evidence>
<name>A0AAN9UFM3_9PEZI</name>
<protein>
    <submittedName>
        <fullName evidence="1">Uncharacterized protein</fullName>
    </submittedName>
</protein>
<proteinExistence type="predicted"/>
<keyword evidence="2" id="KW-1185">Reference proteome</keyword>